<evidence type="ECO:0000313" key="2">
    <source>
        <dbReference type="Proteomes" id="UP000005239"/>
    </source>
</evidence>
<proteinExistence type="predicted"/>
<evidence type="ECO:0000313" key="1">
    <source>
        <dbReference type="EnsemblMetazoa" id="PPA45401.1"/>
    </source>
</evidence>
<dbReference type="EnsemblMetazoa" id="PPA45401.1">
    <property type="protein sequence ID" value="PPA45401.1"/>
    <property type="gene ID" value="WBGene00283770"/>
</dbReference>
<keyword evidence="2" id="KW-1185">Reference proteome</keyword>
<protein>
    <submittedName>
        <fullName evidence="1">Uncharacterized protein</fullName>
    </submittedName>
</protein>
<gene>
    <name evidence="1" type="primary">WBGene00283770</name>
</gene>
<reference evidence="2" key="1">
    <citation type="journal article" date="2008" name="Nat. Genet.">
        <title>The Pristionchus pacificus genome provides a unique perspective on nematode lifestyle and parasitism.</title>
        <authorList>
            <person name="Dieterich C."/>
            <person name="Clifton S.W."/>
            <person name="Schuster L.N."/>
            <person name="Chinwalla A."/>
            <person name="Delehaunty K."/>
            <person name="Dinkelacker I."/>
            <person name="Fulton L."/>
            <person name="Fulton R."/>
            <person name="Godfrey J."/>
            <person name="Minx P."/>
            <person name="Mitreva M."/>
            <person name="Roeseler W."/>
            <person name="Tian H."/>
            <person name="Witte H."/>
            <person name="Yang S.P."/>
            <person name="Wilson R.K."/>
            <person name="Sommer R.J."/>
        </authorList>
    </citation>
    <scope>NUCLEOTIDE SEQUENCE [LARGE SCALE GENOMIC DNA]</scope>
    <source>
        <strain evidence="2">PS312</strain>
    </source>
</reference>
<dbReference type="AlphaFoldDB" id="A0A2A6BJ54"/>
<accession>A0A2A6BJ54</accession>
<dbReference type="Proteomes" id="UP000005239">
    <property type="component" value="Unassembled WGS sequence"/>
</dbReference>
<organism evidence="1 2">
    <name type="scientific">Pristionchus pacificus</name>
    <name type="common">Parasitic nematode worm</name>
    <dbReference type="NCBI Taxonomy" id="54126"/>
    <lineage>
        <taxon>Eukaryota</taxon>
        <taxon>Metazoa</taxon>
        <taxon>Ecdysozoa</taxon>
        <taxon>Nematoda</taxon>
        <taxon>Chromadorea</taxon>
        <taxon>Rhabditida</taxon>
        <taxon>Rhabditina</taxon>
        <taxon>Diplogasteromorpha</taxon>
        <taxon>Diplogasteroidea</taxon>
        <taxon>Neodiplogasteridae</taxon>
        <taxon>Pristionchus</taxon>
    </lineage>
</organism>
<reference evidence="1" key="2">
    <citation type="submission" date="2022-06" db="UniProtKB">
        <authorList>
            <consortium name="EnsemblMetazoa"/>
        </authorList>
    </citation>
    <scope>IDENTIFICATION</scope>
    <source>
        <strain evidence="1">PS312</strain>
    </source>
</reference>
<sequence length="72" mass="8220">MRKLVEDVSKSVIAELISRILFDLDGTKWMTSQIVLNLKFAGDLKRIAISRRALAIVPMLSTIEWHTMVMMS</sequence>
<accession>A0A8R1V0I4</accession>
<name>A0A2A6BJ54_PRIPA</name>